<comment type="caution">
    <text evidence="1">The sequence shown here is derived from an EMBL/GenBank/DDBJ whole genome shotgun (WGS) entry which is preliminary data.</text>
</comment>
<sequence length="75" mass="8412">MAKVNGKVAKTIAVNFSETPTEHRFTVSKDELDILRQVADEEGWPLQSLVSLLLKRLAKNPGVRRMLIGRAEKPL</sequence>
<dbReference type="Proteomes" id="UP001196980">
    <property type="component" value="Unassembled WGS sequence"/>
</dbReference>
<evidence type="ECO:0000313" key="1">
    <source>
        <dbReference type="EMBL" id="MBV6342350.1"/>
    </source>
</evidence>
<reference evidence="1 2" key="1">
    <citation type="journal article" date="2020" name="J Geophys Res Biogeosci">
        <title>Magnetotaxis as an Adaptation to Enable Bacterial Shuttling of Microbial Sulfur and Sulfur Cycling Across Aquatic Oxic#Anoxic Interfaces.</title>
        <authorList>
            <person name="Li J."/>
            <person name="Liu P."/>
            <person name="Wang J."/>
            <person name="Roberts A.P."/>
            <person name="Pan Y."/>
        </authorList>
    </citation>
    <scope>NUCLEOTIDE SEQUENCE [LARGE SCALE GENOMIC DNA]</scope>
    <source>
        <strain evidence="1 2">MYR-1_YQ</strain>
    </source>
</reference>
<evidence type="ECO:0000313" key="2">
    <source>
        <dbReference type="Proteomes" id="UP001196980"/>
    </source>
</evidence>
<gene>
    <name evidence="1" type="ORF">HWQ67_12215</name>
</gene>
<protein>
    <submittedName>
        <fullName evidence="1">Uncharacterized protein</fullName>
    </submittedName>
</protein>
<accession>A0ABS6S0G1</accession>
<dbReference type="EMBL" id="JABXWD010000240">
    <property type="protein sequence ID" value="MBV6342350.1"/>
    <property type="molecule type" value="Genomic_DNA"/>
</dbReference>
<proteinExistence type="predicted"/>
<dbReference type="RefSeq" id="WP_218252969.1">
    <property type="nucleotide sequence ID" value="NZ_JABXWD010000240.1"/>
</dbReference>
<keyword evidence="2" id="KW-1185">Reference proteome</keyword>
<organism evidence="1 2">
    <name type="scientific">Candidatus Magnetobacterium casense</name>
    <dbReference type="NCBI Taxonomy" id="1455061"/>
    <lineage>
        <taxon>Bacteria</taxon>
        <taxon>Pseudomonadati</taxon>
        <taxon>Nitrospirota</taxon>
        <taxon>Thermodesulfovibrionia</taxon>
        <taxon>Thermodesulfovibrionales</taxon>
        <taxon>Candidatus Magnetobacteriaceae</taxon>
        <taxon>Candidatus Magnetobacterium</taxon>
    </lineage>
</organism>
<name>A0ABS6S0G1_9BACT</name>